<dbReference type="PANTHER" id="PTHR11140:SF0">
    <property type="entry name" value="PRE-MRNA-PROCESSING-SPLICING FACTOR 8"/>
    <property type="match status" value="1"/>
</dbReference>
<dbReference type="GO" id="GO:0017070">
    <property type="term" value="F:U6 snRNA binding"/>
    <property type="evidence" value="ECO:0007669"/>
    <property type="project" value="InterPro"/>
</dbReference>
<dbReference type="InterPro" id="IPR043172">
    <property type="entry name" value="Prp8_domainIV_palm"/>
</dbReference>
<dbReference type="Pfam" id="PF10597">
    <property type="entry name" value="U5_2-snRNA_bdg"/>
    <property type="match status" value="1"/>
</dbReference>
<dbReference type="GO" id="GO:0000428">
    <property type="term" value="C:DNA-directed RNA polymerase complex"/>
    <property type="evidence" value="ECO:0007669"/>
    <property type="project" value="UniProtKB-KW"/>
</dbReference>
<dbReference type="GO" id="GO:0097157">
    <property type="term" value="F:pre-mRNA intronic binding"/>
    <property type="evidence" value="ECO:0007669"/>
    <property type="project" value="TreeGrafter"/>
</dbReference>
<dbReference type="Gene3D" id="3.30.43.40">
    <property type="entry name" value="Pre-mRNA-processing-splicing factor 8, U5-snRNA-binding domain"/>
    <property type="match status" value="1"/>
</dbReference>
<keyword evidence="1" id="KW-1133">Transmembrane helix</keyword>
<dbReference type="Pfam" id="PF12134">
    <property type="entry name" value="PRP8_domainIV"/>
    <property type="match status" value="1"/>
</dbReference>
<dbReference type="Pfam" id="PF08082">
    <property type="entry name" value="PRO8NT"/>
    <property type="match status" value="1"/>
</dbReference>
<evidence type="ECO:0000259" key="3">
    <source>
        <dbReference type="Pfam" id="PF08083"/>
    </source>
</evidence>
<dbReference type="Gene3D" id="3.30.420.230">
    <property type="match status" value="1"/>
</dbReference>
<dbReference type="Gene3D" id="1.20.80.40">
    <property type="match status" value="1"/>
</dbReference>
<accession>Q9AW36</accession>
<dbReference type="InterPro" id="IPR019580">
    <property type="entry name" value="Prp8_U6-snRNA-bd"/>
</dbReference>
<dbReference type="PANTHER" id="PTHR11140">
    <property type="entry name" value="PRE-MRNA SPLICING FACTOR PRP8"/>
    <property type="match status" value="1"/>
</dbReference>
<gene>
    <name evidence="8" type="primary">prp8</name>
</gene>
<dbReference type="PIR" id="F90109">
    <property type="entry name" value="F90109"/>
</dbReference>
<dbReference type="GO" id="GO:0030619">
    <property type="term" value="F:U1 snRNA binding"/>
    <property type="evidence" value="ECO:0007669"/>
    <property type="project" value="TreeGrafter"/>
</dbReference>
<dbReference type="Pfam" id="PF08083">
    <property type="entry name" value="PROCN"/>
    <property type="match status" value="1"/>
</dbReference>
<dbReference type="RefSeq" id="XP_001713251.1">
    <property type="nucleotide sequence ID" value="XM_001713199.1"/>
</dbReference>
<dbReference type="SUPFAM" id="SSF53098">
    <property type="entry name" value="Ribonuclease H-like"/>
    <property type="match status" value="1"/>
</dbReference>
<feature type="domain" description="RNA recognition motif spliceosomal PrP8" evidence="6">
    <location>
        <begin position="872"/>
        <end position="952"/>
    </location>
</feature>
<reference evidence="8 9" key="1">
    <citation type="journal article" date="2001" name="Nature">
        <title>The highly reduced genome of an enslaved algal nucleus.</title>
        <authorList>
            <person name="Douglas S."/>
            <person name="Zauner S."/>
            <person name="Fraunholz M."/>
            <person name="Beaton M."/>
            <person name="Penny S."/>
            <person name="Deng L."/>
            <person name="Wu X."/>
            <person name="Reith M."/>
            <person name="Cavalier-Smith T."/>
            <person name="Maier U."/>
        </authorList>
    </citation>
    <scope>NUCLEOTIDE SEQUENCE [LARGE SCALE GENOMIC DNA]</scope>
</reference>
<dbReference type="InterPro" id="IPR012337">
    <property type="entry name" value="RNaseH-like_sf"/>
</dbReference>
<evidence type="ECO:0000259" key="2">
    <source>
        <dbReference type="Pfam" id="PF08082"/>
    </source>
</evidence>
<dbReference type="Pfam" id="PF10598">
    <property type="entry name" value="RRM_4"/>
    <property type="match status" value="1"/>
</dbReference>
<dbReference type="InterPro" id="IPR019582">
    <property type="entry name" value="RRM_spliceosomal_PrP8"/>
</dbReference>
<protein>
    <submittedName>
        <fullName evidence="8">Splicing factor Prp8</fullName>
    </submittedName>
</protein>
<dbReference type="EMBL" id="AJ010592">
    <property type="protein sequence ID" value="CAC27035.1"/>
    <property type="molecule type" value="Genomic_DNA"/>
</dbReference>
<feature type="transmembrane region" description="Helical" evidence="1">
    <location>
        <begin position="2034"/>
        <end position="2053"/>
    </location>
</feature>
<dbReference type="GO" id="GO:0030620">
    <property type="term" value="F:U2 snRNA binding"/>
    <property type="evidence" value="ECO:0007669"/>
    <property type="project" value="TreeGrafter"/>
</dbReference>
<dbReference type="InterPro" id="IPR021983">
    <property type="entry name" value="PRP8_domainIV"/>
</dbReference>
<dbReference type="GO" id="GO:0071013">
    <property type="term" value="C:catalytic step 2 spliceosome"/>
    <property type="evidence" value="ECO:0007669"/>
    <property type="project" value="TreeGrafter"/>
</dbReference>
<dbReference type="InterPro" id="IPR019581">
    <property type="entry name" value="Prp8_U5-snRNA-bd"/>
</dbReference>
<feature type="domain" description="Pre-mRNA-processing-splicing factor 8 U6-snRNA-binding" evidence="4">
    <location>
        <begin position="1260"/>
        <end position="1415"/>
    </location>
</feature>
<dbReference type="InterPro" id="IPR042516">
    <property type="entry name" value="Prp8_U5-snRNA-bd_sf"/>
</dbReference>
<proteinExistence type="predicted"/>
<evidence type="ECO:0000259" key="5">
    <source>
        <dbReference type="Pfam" id="PF10597"/>
    </source>
</evidence>
<dbReference type="InterPro" id="IPR012591">
    <property type="entry name" value="PRO8NT"/>
</dbReference>
<dbReference type="GO" id="GO:0030623">
    <property type="term" value="F:U5 snRNA binding"/>
    <property type="evidence" value="ECO:0007669"/>
    <property type="project" value="InterPro"/>
</dbReference>
<dbReference type="GO" id="GO:0000244">
    <property type="term" value="P:spliceosomal tri-snRNP complex assembly"/>
    <property type="evidence" value="ECO:0007669"/>
    <property type="project" value="TreeGrafter"/>
</dbReference>
<name>Q9AW36_GUITH</name>
<feature type="domain" description="Pre-mRNA-processing-splicing factor 8 U5-snRNA-binding" evidence="5">
    <location>
        <begin position="1062"/>
        <end position="1166"/>
    </location>
</feature>
<dbReference type="Proteomes" id="UP000242167">
    <property type="component" value="Nucleomorph 2"/>
</dbReference>
<feature type="domain" description="PRP8" evidence="7">
    <location>
        <begin position="1586"/>
        <end position="1804"/>
    </location>
</feature>
<dbReference type="InterPro" id="IPR043173">
    <property type="entry name" value="Prp8_domainIV_fingers"/>
</dbReference>
<dbReference type="Gene3D" id="3.90.1570.40">
    <property type="match status" value="1"/>
</dbReference>
<evidence type="ECO:0000259" key="4">
    <source>
        <dbReference type="Pfam" id="PF10596"/>
    </source>
</evidence>
<evidence type="ECO:0000259" key="6">
    <source>
        <dbReference type="Pfam" id="PF10598"/>
    </source>
</evidence>
<dbReference type="GO" id="GO:0005682">
    <property type="term" value="C:U5 snRNP"/>
    <property type="evidence" value="ECO:0007669"/>
    <property type="project" value="TreeGrafter"/>
</dbReference>
<dbReference type="InterPro" id="IPR027652">
    <property type="entry name" value="PRP8"/>
</dbReference>
<dbReference type="GeneID" id="857473"/>
<keyword evidence="1" id="KW-0812">Transmembrane</keyword>
<evidence type="ECO:0000313" key="8">
    <source>
        <dbReference type="EMBL" id="CAC27035.1"/>
    </source>
</evidence>
<dbReference type="InterPro" id="IPR012592">
    <property type="entry name" value="PROCN"/>
</dbReference>
<evidence type="ECO:0000313" key="9">
    <source>
        <dbReference type="Proteomes" id="UP000242167"/>
    </source>
</evidence>
<keyword evidence="1" id="KW-0472">Membrane</keyword>
<organism evidence="8 9">
    <name type="scientific">Guillardia theta</name>
    <name type="common">Cryptophyte</name>
    <name type="synonym">Cryptomonas phi</name>
    <dbReference type="NCBI Taxonomy" id="55529"/>
    <lineage>
        <taxon>Eukaryota</taxon>
        <taxon>Cryptophyceae</taxon>
        <taxon>Pyrenomonadales</taxon>
        <taxon>Geminigeraceae</taxon>
        <taxon>Guillardia</taxon>
    </lineage>
</organism>
<evidence type="ECO:0000259" key="7">
    <source>
        <dbReference type="Pfam" id="PF12134"/>
    </source>
</evidence>
<sequence length="2057" mass="247466">MYNEIKKFYIYWIKINDLNYNSFIRYNYKFFNNRKYESRVLGFENEKNRISLLNTFRYYPLVFYRLLESIPMPWDENKRINFLSHKSESFYIPFENYRFVKKIVFARWSNLWFQDRVLELKIHRINRIFIDDFKKNQKKDNKILKKSNEFYDKTLNNDKLFKNLEFFEKIINLNKFKTILLDKGLVIKLLKIEIKSGLILSLKNKEFFKNHVNSFNYPKKKNIYYSKNNNNQFFEYNLSISNNYLKLKLIYIKKFLKYFPDTIRKNKKKNLYILNKIKYLPKTFFDDLLISQKKFDILIKLQKFGKSKLFDPFKIKKISKISIEKKILQNYLLFFTKNYNLSYHSMLKNYVKNSNKIIFKKKMNTILALKKNFFFITFKSSWISISKKICLRGKELLNILIRRKKIDFLKIDDNFNLESIKILTTKERKKSRFGNSFHLCREIFRFLKLINNSFVYFSGENFSNIQLANSLQFIFCNLGSLTSIYRYKYKTLKQIKFCKQFKILLLQKVNKTNNKNDLCLWLPFWRIWLFFLRGISPLLTRWINNLLTRYNLGRSISKKKSIESKQRLDSFNDYDLKLDIIKKVLNFNNLNKIDVKYILRQTKIVWKRWKAHVNWFGIQMNRIQKVLLKQYIKQKAKWWIMDTFIVRKKIIKNKIIDKKIFRKNLSRLSRLWMKSEIDRQKKSFSHESSFLSDRFDFFNIWLNIIDFKIINFPKFYSRLENKLALITISGINNFVEYSENYRLKEFKIYNLINFFDTIKSILLTQKNFIQVSISFSENFFFLRPIYHFDLYEKLTCLFLDKYFWYLGSKQFFFPKFVKPCDTQLCQLSIFNYFKYIEKIIDEKKYANILNCFIKIKINNYLENLRLINHKSQLSKVFDDNLLVFIFSRNNCFINYKDMNFFNAFGIIKGFALNNFIIQLFYFIVDISSLGIKNIIYVISSKKTENSFFEIKSKEKIIIYMRYIEQIYIFQIKEGKNTKIDYDMYDHLKKNFRAKLEKSILKFNLNFKLEISIICRHLVDDRNDLTLIGFSFQNLLYSYESTLTKKVKKNFIFNNFKICNISIKLFQLKVKNFLLTSGSSSFSKLIKKWNGLLLGYFCFFRKALVSSQNFTTRLKKYEKEIIANIKASLSSKMPSRFPPVLFFSPKEFGGLGMLSLFNYYIPENDLKSDLKMVISKSNSLNYTNSLTKFIKDWTNEFKKSNIAWKKLLILKKNFKKRRIKIYYQKISNLFGKGIPRIETIFSKYRLFLPYDYGWRLNLDLSRYILSTNNSFWWTSPKHEGKLYNLSSYNNQMIFRLGGIKNILEHTLFKATFYSNWEGLFWEKRSKFENLIRNKKLTNAQKLGLNQIPNRRFTLWWSPTINRNNVYIGYQTQIDLTGIFMHGKIPTLKISIIQIFRSHLWQKIHESLVILLLKRLDIEKQNLNIGILEKKVNHPKKSYKFESSSADLILYPKINFLITYPILLGIKKILTHGDFLKVSQVYWIDVQLRWGDFDSHDIERYVRMKYYEYNDVKKKLYPSGHGILIAYDLCYNVYSSYGNWILGLSNFIKNELFSFHKNSAILNILRSRIRKSLQIYQKNNIESNESILNIDDFFKKKCLIVDDSCLSNHLELQNLQKNKVINYHSGFLFIFNPINGLIYIKNLNCSKFNNKKNFKDFSKIFLGNELVNFLKTCPKFELPLNIITLKKGLKEFLHLKLIEYPDINVYQAEIDIMFRNLLKLNIFKDKIHSKNKDDFFIIELYDNWLDSISPITAFTRLILILKSIELDNKKVINAVQNKELKNEKLWNSLSNLEWINTEIFLKNLILKHNFENGFYNLSSIDESTIKCLILGSKLPENDSLKNFKRKSNFKILKSKDSNSKSIQTYVKNKKFYNNIIEKNLSKRIILNEFKNDNVNQAFINIGTRFFIIPYNFIKIYTKFLIKQNEIEYYCYILGKFCKHNTKCKLFIILKFQLGKTATNPLIYNNMNLFIKRFSFLGFFTEKTLFESNMKNILNNNQGIFCIFKKKYISWVTITKNEKFIIEGRFLYISKNKIESITTSIFFLISKILIGFLISLSDIH</sequence>
<feature type="domain" description="PROCN" evidence="3">
    <location>
        <begin position="339"/>
        <end position="683"/>
    </location>
</feature>
<dbReference type="Pfam" id="PF10596">
    <property type="entry name" value="U6-snRNA_bdg"/>
    <property type="match status" value="1"/>
</dbReference>
<evidence type="ECO:0000256" key="1">
    <source>
        <dbReference type="SAM" id="Phobius"/>
    </source>
</evidence>
<feature type="domain" description="PRO8NT" evidence="2">
    <location>
        <begin position="47"/>
        <end position="135"/>
    </location>
</feature>